<keyword evidence="7" id="KW-1185">Reference proteome</keyword>
<dbReference type="InterPro" id="IPR036259">
    <property type="entry name" value="MFS_trans_sf"/>
</dbReference>
<sequence length="132" mass="14750">MIFLTMYVSFSARVIMSISIVAMTHGDGKPDPDCGSIKNQSRALRCDTHEAEAKYGPQHCWSEIVQGLILGSYFLGYSITTIPGVYITNWIGPFHAIFWTHIIIAVLNSGCSYGPRVHFVFLVLPRFFMGIC</sequence>
<dbReference type="Gene3D" id="1.20.1250.20">
    <property type="entry name" value="MFS general substrate transporter like domains"/>
    <property type="match status" value="1"/>
</dbReference>
<feature type="non-terminal residue" evidence="6">
    <location>
        <position position="132"/>
    </location>
</feature>
<keyword evidence="2" id="KW-0812">Transmembrane</keyword>
<evidence type="ECO:0000313" key="7">
    <source>
        <dbReference type="Proteomes" id="UP001162162"/>
    </source>
</evidence>
<organism evidence="6 7">
    <name type="scientific">Aromia moschata</name>
    <dbReference type="NCBI Taxonomy" id="1265417"/>
    <lineage>
        <taxon>Eukaryota</taxon>
        <taxon>Metazoa</taxon>
        <taxon>Ecdysozoa</taxon>
        <taxon>Arthropoda</taxon>
        <taxon>Hexapoda</taxon>
        <taxon>Insecta</taxon>
        <taxon>Pterygota</taxon>
        <taxon>Neoptera</taxon>
        <taxon>Endopterygota</taxon>
        <taxon>Coleoptera</taxon>
        <taxon>Polyphaga</taxon>
        <taxon>Cucujiformia</taxon>
        <taxon>Chrysomeloidea</taxon>
        <taxon>Cerambycidae</taxon>
        <taxon>Cerambycinae</taxon>
        <taxon>Callichromatini</taxon>
        <taxon>Aromia</taxon>
    </lineage>
</organism>
<dbReference type="InterPro" id="IPR050382">
    <property type="entry name" value="MFS_Na/Anion_cotransporter"/>
</dbReference>
<evidence type="ECO:0000256" key="3">
    <source>
        <dbReference type="ARBA" id="ARBA00022989"/>
    </source>
</evidence>
<feature type="chain" id="PRO_5043922576" evidence="5">
    <location>
        <begin position="27"/>
        <end position="132"/>
    </location>
</feature>
<gene>
    <name evidence="6" type="ORF">NQ318_021847</name>
</gene>
<dbReference type="GO" id="GO:0022857">
    <property type="term" value="F:transmembrane transporter activity"/>
    <property type="evidence" value="ECO:0007669"/>
    <property type="project" value="TreeGrafter"/>
</dbReference>
<evidence type="ECO:0000256" key="5">
    <source>
        <dbReference type="SAM" id="SignalP"/>
    </source>
</evidence>
<dbReference type="GO" id="GO:0006820">
    <property type="term" value="P:monoatomic anion transport"/>
    <property type="evidence" value="ECO:0007669"/>
    <property type="project" value="TreeGrafter"/>
</dbReference>
<evidence type="ECO:0000256" key="1">
    <source>
        <dbReference type="ARBA" id="ARBA00004141"/>
    </source>
</evidence>
<comment type="caution">
    <text evidence="6">The sequence shown here is derived from an EMBL/GenBank/DDBJ whole genome shotgun (WGS) entry which is preliminary data.</text>
</comment>
<dbReference type="PANTHER" id="PTHR11662:SF336">
    <property type="entry name" value="LP19554P"/>
    <property type="match status" value="1"/>
</dbReference>
<keyword evidence="3" id="KW-1133">Transmembrane helix</keyword>
<dbReference type="EMBL" id="JAPWTK010000012">
    <property type="protein sequence ID" value="KAJ8959659.1"/>
    <property type="molecule type" value="Genomic_DNA"/>
</dbReference>
<dbReference type="AlphaFoldDB" id="A0AAV8Z6E2"/>
<keyword evidence="5" id="KW-0732">Signal</keyword>
<dbReference type="Proteomes" id="UP001162162">
    <property type="component" value="Unassembled WGS sequence"/>
</dbReference>
<reference evidence="6" key="1">
    <citation type="journal article" date="2023" name="Insect Mol. Biol.">
        <title>Genome sequencing provides insights into the evolution of gene families encoding plant cell wall-degrading enzymes in longhorned beetles.</title>
        <authorList>
            <person name="Shin N.R."/>
            <person name="Okamura Y."/>
            <person name="Kirsch R."/>
            <person name="Pauchet Y."/>
        </authorList>
    </citation>
    <scope>NUCLEOTIDE SEQUENCE</scope>
    <source>
        <strain evidence="6">AMC_N1</strain>
    </source>
</reference>
<protein>
    <submittedName>
        <fullName evidence="6">Uncharacterized protein</fullName>
    </submittedName>
</protein>
<evidence type="ECO:0000256" key="4">
    <source>
        <dbReference type="ARBA" id="ARBA00023136"/>
    </source>
</evidence>
<feature type="signal peptide" evidence="5">
    <location>
        <begin position="1"/>
        <end position="26"/>
    </location>
</feature>
<dbReference type="PANTHER" id="PTHR11662">
    <property type="entry name" value="SOLUTE CARRIER FAMILY 17"/>
    <property type="match status" value="1"/>
</dbReference>
<name>A0AAV8Z6E2_9CUCU</name>
<evidence type="ECO:0000313" key="6">
    <source>
        <dbReference type="EMBL" id="KAJ8959659.1"/>
    </source>
</evidence>
<dbReference type="GO" id="GO:0016020">
    <property type="term" value="C:membrane"/>
    <property type="evidence" value="ECO:0007669"/>
    <property type="project" value="UniProtKB-SubCell"/>
</dbReference>
<accession>A0AAV8Z6E2</accession>
<dbReference type="SUPFAM" id="SSF103473">
    <property type="entry name" value="MFS general substrate transporter"/>
    <property type="match status" value="1"/>
</dbReference>
<keyword evidence="4" id="KW-0472">Membrane</keyword>
<evidence type="ECO:0000256" key="2">
    <source>
        <dbReference type="ARBA" id="ARBA00022692"/>
    </source>
</evidence>
<proteinExistence type="predicted"/>
<comment type="subcellular location">
    <subcellularLocation>
        <location evidence="1">Membrane</location>
        <topology evidence="1">Multi-pass membrane protein</topology>
    </subcellularLocation>
</comment>